<protein>
    <submittedName>
        <fullName evidence="1">Uncharacterized protein</fullName>
    </submittedName>
</protein>
<keyword evidence="2" id="KW-1185">Reference proteome</keyword>
<comment type="caution">
    <text evidence="1">The sequence shown here is derived from an EMBL/GenBank/DDBJ whole genome shotgun (WGS) entry which is preliminary data.</text>
</comment>
<proteinExistence type="predicted"/>
<gene>
    <name evidence="1" type="ORF">PanWU01x14_258160</name>
</gene>
<dbReference type="Proteomes" id="UP000237105">
    <property type="component" value="Unassembled WGS sequence"/>
</dbReference>
<organism evidence="1 2">
    <name type="scientific">Parasponia andersonii</name>
    <name type="common">Sponia andersonii</name>
    <dbReference type="NCBI Taxonomy" id="3476"/>
    <lineage>
        <taxon>Eukaryota</taxon>
        <taxon>Viridiplantae</taxon>
        <taxon>Streptophyta</taxon>
        <taxon>Embryophyta</taxon>
        <taxon>Tracheophyta</taxon>
        <taxon>Spermatophyta</taxon>
        <taxon>Magnoliopsida</taxon>
        <taxon>eudicotyledons</taxon>
        <taxon>Gunneridae</taxon>
        <taxon>Pentapetalae</taxon>
        <taxon>rosids</taxon>
        <taxon>fabids</taxon>
        <taxon>Rosales</taxon>
        <taxon>Cannabaceae</taxon>
        <taxon>Parasponia</taxon>
    </lineage>
</organism>
<dbReference type="EMBL" id="JXTB01000328">
    <property type="protein sequence ID" value="PON45546.1"/>
    <property type="molecule type" value="Genomic_DNA"/>
</dbReference>
<feature type="non-terminal residue" evidence="1">
    <location>
        <position position="1"/>
    </location>
</feature>
<dbReference type="AlphaFoldDB" id="A0A2P5B9W9"/>
<reference evidence="2" key="1">
    <citation type="submission" date="2016-06" db="EMBL/GenBank/DDBJ databases">
        <title>Parallel loss of symbiosis genes in relatives of nitrogen-fixing non-legume Parasponia.</title>
        <authorList>
            <person name="Van Velzen R."/>
            <person name="Holmer R."/>
            <person name="Bu F."/>
            <person name="Rutten L."/>
            <person name="Van Zeijl A."/>
            <person name="Liu W."/>
            <person name="Santuari L."/>
            <person name="Cao Q."/>
            <person name="Sharma T."/>
            <person name="Shen D."/>
            <person name="Roswanjaya Y."/>
            <person name="Wardhani T."/>
            <person name="Kalhor M.S."/>
            <person name="Jansen J."/>
            <person name="Van den Hoogen J."/>
            <person name="Gungor B."/>
            <person name="Hartog M."/>
            <person name="Hontelez J."/>
            <person name="Verver J."/>
            <person name="Yang W.-C."/>
            <person name="Schijlen E."/>
            <person name="Repin R."/>
            <person name="Schilthuizen M."/>
            <person name="Schranz E."/>
            <person name="Heidstra R."/>
            <person name="Miyata K."/>
            <person name="Fedorova E."/>
            <person name="Kohlen W."/>
            <person name="Bisseling T."/>
            <person name="Smit S."/>
            <person name="Geurts R."/>
        </authorList>
    </citation>
    <scope>NUCLEOTIDE SEQUENCE [LARGE SCALE GENOMIC DNA]</scope>
    <source>
        <strain evidence="2">cv. WU1-14</strain>
    </source>
</reference>
<sequence length="50" mass="5990">MPLRRVPRHQPDTEPPHSDFTHLIEAMQQEFVQINNPDYQPLAPRERQLD</sequence>
<name>A0A2P5B9W9_PARAD</name>
<evidence type="ECO:0000313" key="2">
    <source>
        <dbReference type="Proteomes" id="UP000237105"/>
    </source>
</evidence>
<accession>A0A2P5B9W9</accession>
<evidence type="ECO:0000313" key="1">
    <source>
        <dbReference type="EMBL" id="PON45546.1"/>
    </source>
</evidence>